<gene>
    <name evidence="1" type="ORF">L5014_02600</name>
</gene>
<sequence length="64" mass="7323">MRFEALLPKLELNQGSAGATRRIWKNRAYVVMGYSSRLYIVVGARNLPYALSFEDAIADDWMLI</sequence>
<reference evidence="1" key="1">
    <citation type="submission" date="2022-01" db="EMBL/GenBank/DDBJ databases">
        <title>Genome sequence and assembly of Parabukholderia sp. RG36.</title>
        <authorList>
            <person name="Chhetri G."/>
        </authorList>
    </citation>
    <scope>NUCLEOTIDE SEQUENCE</scope>
    <source>
        <strain evidence="1">RG36</strain>
    </source>
</reference>
<dbReference type="EMBL" id="JAKLJA010000001">
    <property type="protein sequence ID" value="MCG5072261.1"/>
    <property type="molecule type" value="Genomic_DNA"/>
</dbReference>
<name>A0A9X1RLZ6_9BURK</name>
<evidence type="ECO:0000313" key="1">
    <source>
        <dbReference type="EMBL" id="MCG5072261.1"/>
    </source>
</evidence>
<keyword evidence="2" id="KW-1185">Reference proteome</keyword>
<comment type="caution">
    <text evidence="1">The sequence shown here is derived from an EMBL/GenBank/DDBJ whole genome shotgun (WGS) entry which is preliminary data.</text>
</comment>
<evidence type="ECO:0000313" key="2">
    <source>
        <dbReference type="Proteomes" id="UP001139308"/>
    </source>
</evidence>
<protein>
    <submittedName>
        <fullName evidence="1">Uncharacterized protein</fullName>
    </submittedName>
</protein>
<dbReference type="AlphaFoldDB" id="A0A9X1RLZ6"/>
<organism evidence="1 2">
    <name type="scientific">Paraburkholderia tagetis</name>
    <dbReference type="NCBI Taxonomy" id="2913261"/>
    <lineage>
        <taxon>Bacteria</taxon>
        <taxon>Pseudomonadati</taxon>
        <taxon>Pseudomonadota</taxon>
        <taxon>Betaproteobacteria</taxon>
        <taxon>Burkholderiales</taxon>
        <taxon>Burkholderiaceae</taxon>
        <taxon>Paraburkholderia</taxon>
    </lineage>
</organism>
<dbReference type="RefSeq" id="WP_238462012.1">
    <property type="nucleotide sequence ID" value="NZ_JAKLJA010000001.1"/>
</dbReference>
<proteinExistence type="predicted"/>
<dbReference type="Proteomes" id="UP001139308">
    <property type="component" value="Unassembled WGS sequence"/>
</dbReference>
<accession>A0A9X1RLZ6</accession>